<organism evidence="1 2">
    <name type="scientific">Zophobas morio</name>
    <dbReference type="NCBI Taxonomy" id="2755281"/>
    <lineage>
        <taxon>Eukaryota</taxon>
        <taxon>Metazoa</taxon>
        <taxon>Ecdysozoa</taxon>
        <taxon>Arthropoda</taxon>
        <taxon>Hexapoda</taxon>
        <taxon>Insecta</taxon>
        <taxon>Pterygota</taxon>
        <taxon>Neoptera</taxon>
        <taxon>Endopterygota</taxon>
        <taxon>Coleoptera</taxon>
        <taxon>Polyphaga</taxon>
        <taxon>Cucujiformia</taxon>
        <taxon>Tenebrionidae</taxon>
        <taxon>Zophobas</taxon>
    </lineage>
</organism>
<accession>A0AA38HTY9</accession>
<proteinExistence type="predicted"/>
<protein>
    <submittedName>
        <fullName evidence="1">Uncharacterized protein</fullName>
    </submittedName>
</protein>
<reference evidence="1" key="1">
    <citation type="journal article" date="2023" name="G3 (Bethesda)">
        <title>Whole genome assemblies of Zophobas morio and Tenebrio molitor.</title>
        <authorList>
            <person name="Kaur S."/>
            <person name="Stinson S.A."/>
            <person name="diCenzo G.C."/>
        </authorList>
    </citation>
    <scope>NUCLEOTIDE SEQUENCE</scope>
    <source>
        <strain evidence="1">QUZm001</strain>
    </source>
</reference>
<name>A0AA38HTY9_9CUCU</name>
<evidence type="ECO:0000313" key="1">
    <source>
        <dbReference type="EMBL" id="KAJ3641204.1"/>
    </source>
</evidence>
<dbReference type="EMBL" id="JALNTZ010000009">
    <property type="protein sequence ID" value="KAJ3641204.1"/>
    <property type="molecule type" value="Genomic_DNA"/>
</dbReference>
<sequence>MNKVYSNFLRGCDIFYLVEGDFGGRVDSYVRTTSVSSMAGAGLGRHGLFGCSAAGERADALSLGEFALPPRRDRRILQVGCGGRAEQGIWQTREVLPPCTVCLFVFVFGTVGVTLDKNWSISLSGR</sequence>
<gene>
    <name evidence="1" type="ORF">Zmor_027719</name>
</gene>
<keyword evidence="2" id="KW-1185">Reference proteome</keyword>
<dbReference type="AlphaFoldDB" id="A0AA38HTY9"/>
<comment type="caution">
    <text evidence="1">The sequence shown here is derived from an EMBL/GenBank/DDBJ whole genome shotgun (WGS) entry which is preliminary data.</text>
</comment>
<dbReference type="Proteomes" id="UP001168821">
    <property type="component" value="Unassembled WGS sequence"/>
</dbReference>
<evidence type="ECO:0000313" key="2">
    <source>
        <dbReference type="Proteomes" id="UP001168821"/>
    </source>
</evidence>